<dbReference type="Proteomes" id="UP001449225">
    <property type="component" value="Unassembled WGS sequence"/>
</dbReference>
<keyword evidence="1" id="KW-1133">Transmembrane helix</keyword>
<keyword evidence="3" id="KW-1185">Reference proteome</keyword>
<gene>
    <name evidence="2" type="ORF">WNY58_15025</name>
</gene>
<keyword evidence="1" id="KW-0472">Membrane</keyword>
<reference evidence="2 3" key="1">
    <citation type="submission" date="2024-03" db="EMBL/GenBank/DDBJ databases">
        <title>Community enrichment and isolation of bacterial strains for fucoidan degradation.</title>
        <authorList>
            <person name="Sichert A."/>
        </authorList>
    </citation>
    <scope>NUCLEOTIDE SEQUENCE [LARGE SCALE GENOMIC DNA]</scope>
    <source>
        <strain evidence="2 3">AS76</strain>
    </source>
</reference>
<dbReference type="RefSeq" id="WP_342854952.1">
    <property type="nucleotide sequence ID" value="NZ_JBBMRA010000018.1"/>
</dbReference>
<evidence type="ECO:0000313" key="2">
    <source>
        <dbReference type="EMBL" id="MEM5537700.1"/>
    </source>
</evidence>
<feature type="transmembrane region" description="Helical" evidence="1">
    <location>
        <begin position="23"/>
        <end position="44"/>
    </location>
</feature>
<dbReference type="EMBL" id="JBBMRA010000018">
    <property type="protein sequence ID" value="MEM5537700.1"/>
    <property type="molecule type" value="Genomic_DNA"/>
</dbReference>
<evidence type="ECO:0000313" key="3">
    <source>
        <dbReference type="Proteomes" id="UP001449225"/>
    </source>
</evidence>
<sequence>MRYILVVLCGCGSIKYVALPLSTIGGAGGVLVLLPAGFLIASAIA</sequence>
<comment type="caution">
    <text evidence="2">The sequence shown here is derived from an EMBL/GenBank/DDBJ whole genome shotgun (WGS) entry which is preliminary data.</text>
</comment>
<proteinExistence type="predicted"/>
<accession>A0ABU9TVF8</accession>
<keyword evidence="1" id="KW-0812">Transmembrane</keyword>
<organism evidence="2 3">
    <name type="scientific">Neptuniibacter pectenicola</name>
    <dbReference type="NCBI Taxonomy" id="1806669"/>
    <lineage>
        <taxon>Bacteria</taxon>
        <taxon>Pseudomonadati</taxon>
        <taxon>Pseudomonadota</taxon>
        <taxon>Gammaproteobacteria</taxon>
        <taxon>Oceanospirillales</taxon>
        <taxon>Oceanospirillaceae</taxon>
        <taxon>Neptuniibacter</taxon>
    </lineage>
</organism>
<protein>
    <submittedName>
        <fullName evidence="2">Uncharacterized protein</fullName>
    </submittedName>
</protein>
<name>A0ABU9TVF8_9GAMM</name>
<evidence type="ECO:0000256" key="1">
    <source>
        <dbReference type="SAM" id="Phobius"/>
    </source>
</evidence>